<gene>
    <name evidence="2" type="ORF">ACFQ3N_19240</name>
</gene>
<proteinExistence type="predicted"/>
<evidence type="ECO:0000313" key="3">
    <source>
        <dbReference type="Proteomes" id="UP001597040"/>
    </source>
</evidence>
<dbReference type="InterPro" id="IPR057238">
    <property type="entry name" value="DUF7916"/>
</dbReference>
<protein>
    <submittedName>
        <fullName evidence="2">Haloacid dehalogenase-like hydrolase</fullName>
    </submittedName>
</protein>
<dbReference type="Pfam" id="PF25509">
    <property type="entry name" value="DUF7916"/>
    <property type="match status" value="1"/>
</dbReference>
<reference evidence="3" key="1">
    <citation type="journal article" date="2019" name="Int. J. Syst. Evol. Microbiol.">
        <title>The Global Catalogue of Microorganisms (GCM) 10K type strain sequencing project: providing services to taxonomists for standard genome sequencing and annotation.</title>
        <authorList>
            <consortium name="The Broad Institute Genomics Platform"/>
            <consortium name="The Broad Institute Genome Sequencing Center for Infectious Disease"/>
            <person name="Wu L."/>
            <person name="Ma J."/>
        </authorList>
    </citation>
    <scope>NUCLEOTIDE SEQUENCE [LARGE SCALE GENOMIC DNA]</scope>
    <source>
        <strain evidence="3">CCUG 56754</strain>
    </source>
</reference>
<dbReference type="Proteomes" id="UP001597040">
    <property type="component" value="Unassembled WGS sequence"/>
</dbReference>
<organism evidence="2 3">
    <name type="scientific">Virgibacillus byunsanensis</name>
    <dbReference type="NCBI Taxonomy" id="570945"/>
    <lineage>
        <taxon>Bacteria</taxon>
        <taxon>Bacillati</taxon>
        <taxon>Bacillota</taxon>
        <taxon>Bacilli</taxon>
        <taxon>Bacillales</taxon>
        <taxon>Bacillaceae</taxon>
        <taxon>Virgibacillus</taxon>
    </lineage>
</organism>
<keyword evidence="3" id="KW-1185">Reference proteome</keyword>
<sequence>MKRLLNCTASDFQKMNGSQLTQAIAASEGRTMIAEVVCTSTPMYPGITNAEFAAAFGADLILLNLFDVNDPNIEGISLTETENVISELKKWIGRPIGINLEPVDMDANQAETLENLPKGRTALPDSLEKAKHLDIDFVCFTGNPKTGVTNAAILKSIAHAKEIFQDEIMIIAGKMHGAGVKTESGSDIVTSDVVTQFVQLGADIILLPSVGSVPGATLEKTEELVQVAHNQGALALTAIGTSQEGAEKETIQQMALHNKMAGADAHHIGDAGLNGISVPENIMAYSIAIRGKRHTYMRMATSVNR</sequence>
<evidence type="ECO:0000259" key="1">
    <source>
        <dbReference type="Pfam" id="PF25509"/>
    </source>
</evidence>
<name>A0ABW3LQ50_9BACI</name>
<dbReference type="EMBL" id="JBHTKJ010000073">
    <property type="protein sequence ID" value="MFD1040516.1"/>
    <property type="molecule type" value="Genomic_DNA"/>
</dbReference>
<feature type="domain" description="DUF7916" evidence="1">
    <location>
        <begin position="5"/>
        <end position="305"/>
    </location>
</feature>
<dbReference type="RefSeq" id="WP_390364666.1">
    <property type="nucleotide sequence ID" value="NZ_JBHTKJ010000073.1"/>
</dbReference>
<evidence type="ECO:0000313" key="2">
    <source>
        <dbReference type="EMBL" id="MFD1040516.1"/>
    </source>
</evidence>
<comment type="caution">
    <text evidence="2">The sequence shown here is derived from an EMBL/GenBank/DDBJ whole genome shotgun (WGS) entry which is preliminary data.</text>
</comment>
<accession>A0ABW3LQ50</accession>